<reference evidence="1" key="2">
    <citation type="journal article" date="2015" name="Data Brief">
        <title>Shoot transcriptome of the giant reed, Arundo donax.</title>
        <authorList>
            <person name="Barrero R.A."/>
            <person name="Guerrero F.D."/>
            <person name="Moolhuijzen P."/>
            <person name="Goolsby J.A."/>
            <person name="Tidwell J."/>
            <person name="Bellgard S.E."/>
            <person name="Bellgard M.I."/>
        </authorList>
    </citation>
    <scope>NUCLEOTIDE SEQUENCE</scope>
    <source>
        <tissue evidence="1">Shoot tissue taken approximately 20 cm above the soil surface</tissue>
    </source>
</reference>
<reference evidence="1" key="1">
    <citation type="submission" date="2014-09" db="EMBL/GenBank/DDBJ databases">
        <authorList>
            <person name="Magalhaes I.L.F."/>
            <person name="Oliveira U."/>
            <person name="Santos F.R."/>
            <person name="Vidigal T.H.D.A."/>
            <person name="Brescovit A.D."/>
            <person name="Santos A.J."/>
        </authorList>
    </citation>
    <scope>NUCLEOTIDE SEQUENCE</scope>
    <source>
        <tissue evidence="1">Shoot tissue taken approximately 20 cm above the soil surface</tissue>
    </source>
</reference>
<organism evidence="1">
    <name type="scientific">Arundo donax</name>
    <name type="common">Giant reed</name>
    <name type="synonym">Donax arundinaceus</name>
    <dbReference type="NCBI Taxonomy" id="35708"/>
    <lineage>
        <taxon>Eukaryota</taxon>
        <taxon>Viridiplantae</taxon>
        <taxon>Streptophyta</taxon>
        <taxon>Embryophyta</taxon>
        <taxon>Tracheophyta</taxon>
        <taxon>Spermatophyta</taxon>
        <taxon>Magnoliopsida</taxon>
        <taxon>Liliopsida</taxon>
        <taxon>Poales</taxon>
        <taxon>Poaceae</taxon>
        <taxon>PACMAD clade</taxon>
        <taxon>Arundinoideae</taxon>
        <taxon>Arundineae</taxon>
        <taxon>Arundo</taxon>
    </lineage>
</organism>
<accession>A0A0A8YAK5</accession>
<proteinExistence type="predicted"/>
<evidence type="ECO:0000313" key="1">
    <source>
        <dbReference type="EMBL" id="JAD22949.1"/>
    </source>
</evidence>
<sequence>MRWRNGMLSQILLLIHHLWVVSARGTGWKMLSLL</sequence>
<protein>
    <submittedName>
        <fullName evidence="1">Uncharacterized protein</fullName>
    </submittedName>
</protein>
<name>A0A0A8YAK5_ARUDO</name>
<dbReference type="AlphaFoldDB" id="A0A0A8YAK5"/>
<dbReference type="EMBL" id="GBRH01274946">
    <property type="protein sequence ID" value="JAD22949.1"/>
    <property type="molecule type" value="Transcribed_RNA"/>
</dbReference>